<sequence>MTMFKGIRCLSHLSFRTMTTQAKESSILKWASDDGEFRRKSSNFRNHIKKDLNADFTSEKDRYHLFVSWACPWAHRTIIVRALKGLENVIGLSVVDYFLGEKGWSFTPPVEIPGSSEKAQHLSDIYFKANSHYEGSEIIRMLNDVFDDFIPEEKKGLTFYPENLRSQIDDINEWVYDTVNNGVYKCGFATTQAAYDKNITPLFNSLDKLEEILSKNKFLVGNILTEADIRLWTTIIRHKQINPTGIVPIRNGPGQKKLIALARALIRKSNLIIIDEAMASVDFKTDGLIQGIICQEFSDAILLCIAHRLRTVVDYDMILERSTLNLVAEPIRPSL</sequence>
<dbReference type="PANTHER" id="PTHR32419:SF6">
    <property type="entry name" value="GLUTATHIONE S-TRANSFERASE OMEGA-LIKE 1-RELATED"/>
    <property type="match status" value="1"/>
</dbReference>
<gene>
    <name evidence="2" type="ORF">DEBURN_LOCUS8115</name>
</gene>
<dbReference type="SUPFAM" id="SSF52540">
    <property type="entry name" value="P-loop containing nucleoside triphosphate hydrolases"/>
    <property type="match status" value="1"/>
</dbReference>
<dbReference type="Gene3D" id="1.20.1050.10">
    <property type="match status" value="1"/>
</dbReference>
<dbReference type="GO" id="GO:0005737">
    <property type="term" value="C:cytoplasm"/>
    <property type="evidence" value="ECO:0007669"/>
    <property type="project" value="TreeGrafter"/>
</dbReference>
<dbReference type="Gene3D" id="3.40.30.10">
    <property type="entry name" value="Glutaredoxin"/>
    <property type="match status" value="1"/>
</dbReference>
<dbReference type="InterPro" id="IPR036249">
    <property type="entry name" value="Thioredoxin-like_sf"/>
</dbReference>
<dbReference type="OrthoDB" id="2309723at2759"/>
<dbReference type="GO" id="GO:0004364">
    <property type="term" value="F:glutathione transferase activity"/>
    <property type="evidence" value="ECO:0007669"/>
    <property type="project" value="InterPro"/>
</dbReference>
<dbReference type="AlphaFoldDB" id="A0A9N9BKZ5"/>
<feature type="domain" description="GST C-terminal" evidence="1">
    <location>
        <begin position="161"/>
        <end position="297"/>
    </location>
</feature>
<evidence type="ECO:0000313" key="3">
    <source>
        <dbReference type="Proteomes" id="UP000789706"/>
    </source>
</evidence>
<evidence type="ECO:0000259" key="1">
    <source>
        <dbReference type="PROSITE" id="PS50405"/>
    </source>
</evidence>
<evidence type="ECO:0000313" key="2">
    <source>
        <dbReference type="EMBL" id="CAG8571697.1"/>
    </source>
</evidence>
<name>A0A9N9BKZ5_9GLOM</name>
<dbReference type="Proteomes" id="UP000789706">
    <property type="component" value="Unassembled WGS sequence"/>
</dbReference>
<comment type="caution">
    <text evidence="2">The sequence shown here is derived from an EMBL/GenBank/DDBJ whole genome shotgun (WGS) entry which is preliminary data.</text>
</comment>
<dbReference type="InterPro" id="IPR010987">
    <property type="entry name" value="Glutathione-S-Trfase_C-like"/>
</dbReference>
<dbReference type="InterPro" id="IPR036282">
    <property type="entry name" value="Glutathione-S-Trfase_C_sf"/>
</dbReference>
<reference evidence="2" key="1">
    <citation type="submission" date="2021-06" db="EMBL/GenBank/DDBJ databases">
        <authorList>
            <person name="Kallberg Y."/>
            <person name="Tangrot J."/>
            <person name="Rosling A."/>
        </authorList>
    </citation>
    <scope>NUCLEOTIDE SEQUENCE</scope>
    <source>
        <strain evidence="2">AZ414A</strain>
    </source>
</reference>
<dbReference type="InterPro" id="IPR016639">
    <property type="entry name" value="GST_Omega/GSH"/>
</dbReference>
<dbReference type="InterPro" id="IPR027417">
    <property type="entry name" value="P-loop_NTPase"/>
</dbReference>
<dbReference type="Pfam" id="PF13410">
    <property type="entry name" value="GST_C_2"/>
    <property type="match status" value="1"/>
</dbReference>
<dbReference type="PROSITE" id="PS50405">
    <property type="entry name" value="GST_CTER"/>
    <property type="match status" value="1"/>
</dbReference>
<dbReference type="EMBL" id="CAJVPK010001116">
    <property type="protein sequence ID" value="CAG8571697.1"/>
    <property type="molecule type" value="Genomic_DNA"/>
</dbReference>
<dbReference type="Gene3D" id="3.40.50.300">
    <property type="entry name" value="P-loop containing nucleotide triphosphate hydrolases"/>
    <property type="match status" value="1"/>
</dbReference>
<dbReference type="SUPFAM" id="SSF47616">
    <property type="entry name" value="GST C-terminal domain-like"/>
    <property type="match status" value="1"/>
</dbReference>
<accession>A0A9N9BKZ5</accession>
<keyword evidence="3" id="KW-1185">Reference proteome</keyword>
<dbReference type="SUPFAM" id="SSF52833">
    <property type="entry name" value="Thioredoxin-like"/>
    <property type="match status" value="1"/>
</dbReference>
<organism evidence="2 3">
    <name type="scientific">Diversispora eburnea</name>
    <dbReference type="NCBI Taxonomy" id="1213867"/>
    <lineage>
        <taxon>Eukaryota</taxon>
        <taxon>Fungi</taxon>
        <taxon>Fungi incertae sedis</taxon>
        <taxon>Mucoromycota</taxon>
        <taxon>Glomeromycotina</taxon>
        <taxon>Glomeromycetes</taxon>
        <taxon>Diversisporales</taxon>
        <taxon>Diversisporaceae</taxon>
        <taxon>Diversispora</taxon>
    </lineage>
</organism>
<protein>
    <submittedName>
        <fullName evidence="2">2420_t:CDS:1</fullName>
    </submittedName>
</protein>
<dbReference type="PANTHER" id="PTHR32419">
    <property type="entry name" value="GLUTATHIONYL-HYDROQUINONE REDUCTASE"/>
    <property type="match status" value="1"/>
</dbReference>
<proteinExistence type="predicted"/>